<comment type="caution">
    <text evidence="2">The sequence shown here is derived from an EMBL/GenBank/DDBJ whole genome shotgun (WGS) entry which is preliminary data.</text>
</comment>
<name>A0ABW2IFD7_9BURK</name>
<reference evidence="3" key="1">
    <citation type="journal article" date="2019" name="Int. J. Syst. Evol. Microbiol.">
        <title>The Global Catalogue of Microorganisms (GCM) 10K type strain sequencing project: providing services to taxonomists for standard genome sequencing and annotation.</title>
        <authorList>
            <consortium name="The Broad Institute Genomics Platform"/>
            <consortium name="The Broad Institute Genome Sequencing Center for Infectious Disease"/>
            <person name="Wu L."/>
            <person name="Ma J."/>
        </authorList>
    </citation>
    <scope>NUCLEOTIDE SEQUENCE [LARGE SCALE GENOMIC DNA]</scope>
    <source>
        <strain evidence="3">KACC 12508</strain>
    </source>
</reference>
<protein>
    <submittedName>
        <fullName evidence="2">Uncharacterized protein</fullName>
    </submittedName>
</protein>
<keyword evidence="1" id="KW-1133">Transmembrane helix</keyword>
<dbReference type="Proteomes" id="UP001596542">
    <property type="component" value="Unassembled WGS sequence"/>
</dbReference>
<keyword evidence="1" id="KW-0812">Transmembrane</keyword>
<keyword evidence="1" id="KW-0472">Membrane</keyword>
<evidence type="ECO:0000313" key="2">
    <source>
        <dbReference type="EMBL" id="MFC7289607.1"/>
    </source>
</evidence>
<evidence type="ECO:0000256" key="1">
    <source>
        <dbReference type="SAM" id="Phobius"/>
    </source>
</evidence>
<evidence type="ECO:0000313" key="3">
    <source>
        <dbReference type="Proteomes" id="UP001596542"/>
    </source>
</evidence>
<feature type="transmembrane region" description="Helical" evidence="1">
    <location>
        <begin position="12"/>
        <end position="34"/>
    </location>
</feature>
<proteinExistence type="predicted"/>
<keyword evidence="3" id="KW-1185">Reference proteome</keyword>
<accession>A0ABW2IFD7</accession>
<gene>
    <name evidence="2" type="ORF">ACFQPC_16285</name>
</gene>
<dbReference type="RefSeq" id="WP_382272886.1">
    <property type="nucleotide sequence ID" value="NZ_JBHTBU010000002.1"/>
</dbReference>
<dbReference type="EMBL" id="JBHTBU010000002">
    <property type="protein sequence ID" value="MFC7289607.1"/>
    <property type="molecule type" value="Genomic_DNA"/>
</dbReference>
<sequence length="57" mass="6132">MAVGAPLKNVMANATLAMSAEPVVLLVTFFYLYIGNQSHIKSPETTGNATIFEPTNF</sequence>
<organism evidence="2 3">
    <name type="scientific">Herminiimonas glaciei</name>
    <dbReference type="NCBI Taxonomy" id="523788"/>
    <lineage>
        <taxon>Bacteria</taxon>
        <taxon>Pseudomonadati</taxon>
        <taxon>Pseudomonadota</taxon>
        <taxon>Betaproteobacteria</taxon>
        <taxon>Burkholderiales</taxon>
        <taxon>Oxalobacteraceae</taxon>
        <taxon>Herminiimonas</taxon>
    </lineage>
</organism>